<gene>
    <name evidence="1" type="ORF">EV188_109144</name>
</gene>
<reference evidence="1 2" key="1">
    <citation type="submission" date="2019-03" db="EMBL/GenBank/DDBJ databases">
        <title>Genomic Encyclopedia of Type Strains, Phase IV (KMG-IV): sequencing the most valuable type-strain genomes for metagenomic binning, comparative biology and taxonomic classification.</title>
        <authorList>
            <person name="Goeker M."/>
        </authorList>
    </citation>
    <scope>NUCLEOTIDE SEQUENCE [LARGE SCALE GENOMIC DNA]</scope>
    <source>
        <strain evidence="1 2">DSM 45775</strain>
    </source>
</reference>
<organism evidence="1 2">
    <name type="scientific">Actinomycetospora succinea</name>
    <dbReference type="NCBI Taxonomy" id="663603"/>
    <lineage>
        <taxon>Bacteria</taxon>
        <taxon>Bacillati</taxon>
        <taxon>Actinomycetota</taxon>
        <taxon>Actinomycetes</taxon>
        <taxon>Pseudonocardiales</taxon>
        <taxon>Pseudonocardiaceae</taxon>
        <taxon>Actinomycetospora</taxon>
    </lineage>
</organism>
<dbReference type="Proteomes" id="UP000295705">
    <property type="component" value="Unassembled WGS sequence"/>
</dbReference>
<keyword evidence="2" id="KW-1185">Reference proteome</keyword>
<dbReference type="AlphaFoldDB" id="A0A4R6UZ84"/>
<accession>A0A4R6UZ84</accession>
<sequence length="66" mass="7711">MKLIDHRRSHRPLLLRSPMPPSLARVPLVDLCSCKHPRESHEHYYLGDHCAQCECAHFRRVDPARA</sequence>
<comment type="caution">
    <text evidence="1">The sequence shown here is derived from an EMBL/GenBank/DDBJ whole genome shotgun (WGS) entry which is preliminary data.</text>
</comment>
<evidence type="ECO:0000313" key="2">
    <source>
        <dbReference type="Proteomes" id="UP000295705"/>
    </source>
</evidence>
<name>A0A4R6UZ84_9PSEU</name>
<evidence type="ECO:0000313" key="1">
    <source>
        <dbReference type="EMBL" id="TDQ50935.1"/>
    </source>
</evidence>
<dbReference type="OrthoDB" id="5193319at2"/>
<dbReference type="EMBL" id="SNYO01000009">
    <property type="protein sequence ID" value="TDQ50935.1"/>
    <property type="molecule type" value="Genomic_DNA"/>
</dbReference>
<protein>
    <submittedName>
        <fullName evidence="1">Uncharacterized protein</fullName>
    </submittedName>
</protein>
<proteinExistence type="predicted"/>
<dbReference type="RefSeq" id="WP_133828993.1">
    <property type="nucleotide sequence ID" value="NZ_BAABHR010000003.1"/>
</dbReference>